<evidence type="ECO:0000313" key="3">
    <source>
        <dbReference type="EMBL" id="SDK78923.1"/>
    </source>
</evidence>
<gene>
    <name evidence="3" type="ORF">SAMN05192555_101208</name>
</gene>
<evidence type="ECO:0000313" key="4">
    <source>
        <dbReference type="Proteomes" id="UP000199107"/>
    </source>
</evidence>
<evidence type="ECO:0000259" key="2">
    <source>
        <dbReference type="PROSITE" id="PS50975"/>
    </source>
</evidence>
<dbReference type="Pfam" id="PF21360">
    <property type="entry name" value="PylC-like_N"/>
    <property type="match status" value="1"/>
</dbReference>
<name>A0A1G9ES84_9GAMM</name>
<dbReference type="PANTHER" id="PTHR23132:SF14">
    <property type="entry name" value="ATP-GRASP DOMAIN-CONTAINING PROTEIN"/>
    <property type="match status" value="1"/>
</dbReference>
<dbReference type="Proteomes" id="UP000199107">
    <property type="component" value="Unassembled WGS sequence"/>
</dbReference>
<dbReference type="EMBL" id="FNGH01000001">
    <property type="protein sequence ID" value="SDK78923.1"/>
    <property type="molecule type" value="Genomic_DNA"/>
</dbReference>
<dbReference type="Gene3D" id="3.30.470.20">
    <property type="entry name" value="ATP-grasp fold, B domain"/>
    <property type="match status" value="1"/>
</dbReference>
<keyword evidence="1" id="KW-0547">Nucleotide-binding</keyword>
<dbReference type="Gene3D" id="3.40.50.20">
    <property type="match status" value="1"/>
</dbReference>
<reference evidence="4" key="1">
    <citation type="submission" date="2016-10" db="EMBL/GenBank/DDBJ databases">
        <authorList>
            <person name="Varghese N."/>
            <person name="Submissions S."/>
        </authorList>
    </citation>
    <scope>NUCLEOTIDE SEQUENCE [LARGE SCALE GENOMIC DNA]</scope>
    <source>
        <strain evidence="4">AAP</strain>
    </source>
</reference>
<evidence type="ECO:0000256" key="1">
    <source>
        <dbReference type="PROSITE-ProRule" id="PRU00409"/>
    </source>
</evidence>
<dbReference type="STRING" id="48727.SAMN05192555_101208"/>
<dbReference type="AlphaFoldDB" id="A0A1G9ES84"/>
<dbReference type="SUPFAM" id="SSF56059">
    <property type="entry name" value="Glutathione synthetase ATP-binding domain-like"/>
    <property type="match status" value="1"/>
</dbReference>
<dbReference type="InterPro" id="IPR048764">
    <property type="entry name" value="PylC_N"/>
</dbReference>
<dbReference type="RefSeq" id="WP_089656657.1">
    <property type="nucleotide sequence ID" value="NZ_FNGH01000001.1"/>
</dbReference>
<dbReference type="OrthoDB" id="9765608at2"/>
<protein>
    <submittedName>
        <fullName evidence="3">Carbamoyl-phosphate synthase large subunit</fullName>
    </submittedName>
</protein>
<dbReference type="Pfam" id="PF02655">
    <property type="entry name" value="ATP-grasp_3"/>
    <property type="match status" value="1"/>
</dbReference>
<keyword evidence="4" id="KW-1185">Reference proteome</keyword>
<keyword evidence="1" id="KW-0067">ATP-binding</keyword>
<dbReference type="PROSITE" id="PS50975">
    <property type="entry name" value="ATP_GRASP"/>
    <property type="match status" value="1"/>
</dbReference>
<dbReference type="GO" id="GO:0005524">
    <property type="term" value="F:ATP binding"/>
    <property type="evidence" value="ECO:0007669"/>
    <property type="project" value="UniProtKB-UniRule"/>
</dbReference>
<feature type="domain" description="ATP-grasp" evidence="2">
    <location>
        <begin position="116"/>
        <end position="311"/>
    </location>
</feature>
<sequence length="337" mass="37476">MNILLTSVGRRCYLVEYFKDALGGNGRVVCVNSDPLTSGMAAADTQYTVPRVDSEDYIPCLLEICKKEEIRLMLSLFDIDLPVLAKHRGQFESLGVAVAVSDPWVVETANDKWLTYGLLLEHGLGTPMTCLGIEAAWQALRNGELVFPLIVKPRWGMGSIGIHVAEDPAELEFFYQYTRKNIIRSYLNILASNDIDNAIIIQQMVEGQEYGVDVLNDFSGNFLASVVKRKLAMRSGETDIAITENNDEVRKIAESIGSILRHRGNLDIDVMVEATTQIPYVIEFNVRFGGGYPFSHLAGVNFPSVLLRLANRLIIRKESLEYKVGVCGLKALSPRCI</sequence>
<accession>A0A1G9ES84</accession>
<dbReference type="InterPro" id="IPR011761">
    <property type="entry name" value="ATP-grasp"/>
</dbReference>
<proteinExistence type="predicted"/>
<dbReference type="Gene3D" id="3.30.1490.20">
    <property type="entry name" value="ATP-grasp fold, A domain"/>
    <property type="match status" value="1"/>
</dbReference>
<dbReference type="NCBIfam" id="NF009404">
    <property type="entry name" value="PRK12767.1-3"/>
    <property type="match status" value="1"/>
</dbReference>
<organism evidence="3 4">
    <name type="scientific">Franzmannia pantelleriensis</name>
    <dbReference type="NCBI Taxonomy" id="48727"/>
    <lineage>
        <taxon>Bacteria</taxon>
        <taxon>Pseudomonadati</taxon>
        <taxon>Pseudomonadota</taxon>
        <taxon>Gammaproteobacteria</taxon>
        <taxon>Oceanospirillales</taxon>
        <taxon>Halomonadaceae</taxon>
        <taxon>Franzmannia</taxon>
    </lineage>
</organism>
<dbReference type="InterPro" id="IPR003806">
    <property type="entry name" value="ATP-grasp_PylC-type"/>
</dbReference>
<dbReference type="InterPro" id="IPR013815">
    <property type="entry name" value="ATP_grasp_subdomain_1"/>
</dbReference>
<dbReference type="PANTHER" id="PTHR23132">
    <property type="entry name" value="D-ALANINE--D-ALANINE LIGASE"/>
    <property type="match status" value="1"/>
</dbReference>
<dbReference type="GO" id="GO:0008716">
    <property type="term" value="F:D-alanine-D-alanine ligase activity"/>
    <property type="evidence" value="ECO:0007669"/>
    <property type="project" value="TreeGrafter"/>
</dbReference>
<dbReference type="GO" id="GO:0046872">
    <property type="term" value="F:metal ion binding"/>
    <property type="evidence" value="ECO:0007669"/>
    <property type="project" value="InterPro"/>
</dbReference>